<dbReference type="Gene3D" id="3.40.50.12780">
    <property type="entry name" value="N-terminal domain of ligase-like"/>
    <property type="match status" value="1"/>
</dbReference>
<evidence type="ECO:0000259" key="3">
    <source>
        <dbReference type="Pfam" id="PF00501"/>
    </source>
</evidence>
<dbReference type="InterPro" id="IPR020845">
    <property type="entry name" value="AMP-binding_CS"/>
</dbReference>
<gene>
    <name evidence="4" type="ORF">ACFO0R_08415</name>
</gene>
<dbReference type="Pfam" id="PF00501">
    <property type="entry name" value="AMP-binding"/>
    <property type="match status" value="1"/>
</dbReference>
<name>A0ABV8ZPK3_9NEIS</name>
<dbReference type="InterPro" id="IPR000873">
    <property type="entry name" value="AMP-dep_synth/lig_dom"/>
</dbReference>
<organism evidence="4 5">
    <name type="scientific">Chromobacterium aquaticum</name>
    <dbReference type="NCBI Taxonomy" id="467180"/>
    <lineage>
        <taxon>Bacteria</taxon>
        <taxon>Pseudomonadati</taxon>
        <taxon>Pseudomonadota</taxon>
        <taxon>Betaproteobacteria</taxon>
        <taxon>Neisseriales</taxon>
        <taxon>Chromobacteriaceae</taxon>
        <taxon>Chromobacterium</taxon>
    </lineage>
</organism>
<protein>
    <submittedName>
        <fullName evidence="4">AMP-binding protein</fullName>
    </submittedName>
</protein>
<comment type="similarity">
    <text evidence="1">Belongs to the ATP-dependent AMP-binding enzyme family.</text>
</comment>
<dbReference type="Proteomes" id="UP001595999">
    <property type="component" value="Unassembled WGS sequence"/>
</dbReference>
<evidence type="ECO:0000256" key="1">
    <source>
        <dbReference type="ARBA" id="ARBA00006432"/>
    </source>
</evidence>
<dbReference type="RefSeq" id="WP_378124547.1">
    <property type="nucleotide sequence ID" value="NZ_JBHSEK010000004.1"/>
</dbReference>
<reference evidence="5" key="1">
    <citation type="journal article" date="2019" name="Int. J. Syst. Evol. Microbiol.">
        <title>The Global Catalogue of Microorganisms (GCM) 10K type strain sequencing project: providing services to taxonomists for standard genome sequencing and annotation.</title>
        <authorList>
            <consortium name="The Broad Institute Genomics Platform"/>
            <consortium name="The Broad Institute Genome Sequencing Center for Infectious Disease"/>
            <person name="Wu L."/>
            <person name="Ma J."/>
        </authorList>
    </citation>
    <scope>NUCLEOTIDE SEQUENCE [LARGE SCALE GENOMIC DNA]</scope>
    <source>
        <strain evidence="5">CGMCC 4.7608</strain>
    </source>
</reference>
<dbReference type="SUPFAM" id="SSF56801">
    <property type="entry name" value="Acetyl-CoA synthetase-like"/>
    <property type="match status" value="1"/>
</dbReference>
<evidence type="ECO:0000313" key="5">
    <source>
        <dbReference type="Proteomes" id="UP001595999"/>
    </source>
</evidence>
<dbReference type="EMBL" id="JBHSEK010000004">
    <property type="protein sequence ID" value="MFC4489644.1"/>
    <property type="molecule type" value="Genomic_DNA"/>
</dbReference>
<sequence>MSDALLRAPREDADLINTIALHRCDDERHVIRFQQDGALRSWTLAELDRKAARVAVRLQALGVRPRDRVGILSRNRIEFVLLDLAILKLGGVSAGFEAGRYEPGQIVDIYGLKALFGEGLSGQGPCFDIADIAAWADNAEADVAWRPLHAGYDPADIFAIKFTSGSTGAPKGLEATVASANSSINEVQAMFAHRDGDNLLVFLRLVLLQQRYWIYSALVFGHDIALSDLDGALDMAQASPPTVVMGVPGFYEELRARLRQRHGDSEPAARGAQIQAALGGRVRYLWTGSAPASRAVLEFFNEAGVPLYEGYGSNEACIVAKNHPGAFRLGSVGKVLPNKAVRFDEDGILIVASRHPINCRYTWCDPGINEKSFLPSAEVKTWDVGHLDEDGFLYIHGRVDDIVTVTNGRNVLVRAIEEGLRQHPGVQECVLYGTGKPFVTAILSAAAADAEADALRRHIETMNQRLFPEERILAALIADEPFSMENGLLSSQFKPKRKLIHQRYAAQLEDIYARHARAPTAFAADAVLMWDGRATQPSV</sequence>
<dbReference type="InterPro" id="IPR042099">
    <property type="entry name" value="ANL_N_sf"/>
</dbReference>
<evidence type="ECO:0000313" key="4">
    <source>
        <dbReference type="EMBL" id="MFC4489644.1"/>
    </source>
</evidence>
<feature type="domain" description="AMP-dependent synthetase/ligase" evidence="3">
    <location>
        <begin position="30"/>
        <end position="342"/>
    </location>
</feature>
<dbReference type="PROSITE" id="PS00455">
    <property type="entry name" value="AMP_BINDING"/>
    <property type="match status" value="1"/>
</dbReference>
<proteinExistence type="inferred from homology"/>
<dbReference type="Pfam" id="PF23562">
    <property type="entry name" value="AMP-binding_C_3"/>
    <property type="match status" value="1"/>
</dbReference>
<dbReference type="PANTHER" id="PTHR43201">
    <property type="entry name" value="ACYL-COA SYNTHETASE"/>
    <property type="match status" value="1"/>
</dbReference>
<comment type="caution">
    <text evidence="4">The sequence shown here is derived from an EMBL/GenBank/DDBJ whole genome shotgun (WGS) entry which is preliminary data.</text>
</comment>
<keyword evidence="2" id="KW-0436">Ligase</keyword>
<keyword evidence="5" id="KW-1185">Reference proteome</keyword>
<dbReference type="PANTHER" id="PTHR43201:SF5">
    <property type="entry name" value="MEDIUM-CHAIN ACYL-COA LIGASE ACSF2, MITOCHONDRIAL"/>
    <property type="match status" value="1"/>
</dbReference>
<evidence type="ECO:0000256" key="2">
    <source>
        <dbReference type="ARBA" id="ARBA00022598"/>
    </source>
</evidence>
<accession>A0ABV8ZPK3</accession>